<dbReference type="EMBL" id="GGEC01048689">
    <property type="protein sequence ID" value="MBX29173.1"/>
    <property type="molecule type" value="Transcribed_RNA"/>
</dbReference>
<evidence type="ECO:0000313" key="1">
    <source>
        <dbReference type="EMBL" id="MBX29173.1"/>
    </source>
</evidence>
<protein>
    <submittedName>
        <fullName evidence="1">Uncharacterized protein</fullName>
    </submittedName>
</protein>
<dbReference type="AlphaFoldDB" id="A0A2P2MG32"/>
<proteinExistence type="predicted"/>
<name>A0A2P2MG32_RHIMU</name>
<organism evidence="1">
    <name type="scientific">Rhizophora mucronata</name>
    <name type="common">Asiatic mangrove</name>
    <dbReference type="NCBI Taxonomy" id="61149"/>
    <lineage>
        <taxon>Eukaryota</taxon>
        <taxon>Viridiplantae</taxon>
        <taxon>Streptophyta</taxon>
        <taxon>Embryophyta</taxon>
        <taxon>Tracheophyta</taxon>
        <taxon>Spermatophyta</taxon>
        <taxon>Magnoliopsida</taxon>
        <taxon>eudicotyledons</taxon>
        <taxon>Gunneridae</taxon>
        <taxon>Pentapetalae</taxon>
        <taxon>rosids</taxon>
        <taxon>fabids</taxon>
        <taxon>Malpighiales</taxon>
        <taxon>Rhizophoraceae</taxon>
        <taxon>Rhizophora</taxon>
    </lineage>
</organism>
<sequence>MLCLVAEKLTQKEPYFQSVSQFSMATKRSRKFPFWD</sequence>
<accession>A0A2P2MG32</accession>
<reference evidence="1" key="1">
    <citation type="submission" date="2018-02" db="EMBL/GenBank/DDBJ databases">
        <title>Rhizophora mucronata_Transcriptome.</title>
        <authorList>
            <person name="Meera S.P."/>
            <person name="Sreeshan A."/>
            <person name="Augustine A."/>
        </authorList>
    </citation>
    <scope>NUCLEOTIDE SEQUENCE</scope>
    <source>
        <tissue evidence="1">Leaf</tissue>
    </source>
</reference>